<name>A0ABD3EPA2_9STRA</name>
<evidence type="ECO:0000256" key="1">
    <source>
        <dbReference type="SAM" id="MobiDB-lite"/>
    </source>
</evidence>
<protein>
    <submittedName>
        <fullName evidence="2">Uncharacterized protein</fullName>
    </submittedName>
</protein>
<sequence length="128" mass="14646">MPSCESTIPLNVKGAVHDRIKKRTMKSGNKTQKHEQFSGRYRITKSVTRNARSMRQFKSLAVPNRLTKSGLRRESRTESVTQSEGNSKRMKNAKMRASAFVYVAALRGILRHLQITKSSTRRRLKVLT</sequence>
<proteinExistence type="predicted"/>
<evidence type="ECO:0000313" key="2">
    <source>
        <dbReference type="EMBL" id="KAL3656193.1"/>
    </source>
</evidence>
<reference evidence="2 3" key="1">
    <citation type="submission" date="2024-09" db="EMBL/GenBank/DDBJ databases">
        <title>Genome sequencing and assembly of Phytophthora oleae, isolate VK10A, causative agent of rot of olive drupes.</title>
        <authorList>
            <person name="Conti Taguali S."/>
            <person name="Riolo M."/>
            <person name="La Spada F."/>
            <person name="Cacciola S.O."/>
            <person name="Dionisio G."/>
        </authorList>
    </citation>
    <scope>NUCLEOTIDE SEQUENCE [LARGE SCALE GENOMIC DNA]</scope>
    <source>
        <strain evidence="2 3">VK10A</strain>
    </source>
</reference>
<dbReference type="AlphaFoldDB" id="A0ABD3EPA2"/>
<gene>
    <name evidence="2" type="ORF">V7S43_018980</name>
</gene>
<dbReference type="Proteomes" id="UP001632037">
    <property type="component" value="Unassembled WGS sequence"/>
</dbReference>
<accession>A0ABD3EPA2</accession>
<keyword evidence="3" id="KW-1185">Reference proteome</keyword>
<comment type="caution">
    <text evidence="2">The sequence shown here is derived from an EMBL/GenBank/DDBJ whole genome shotgun (WGS) entry which is preliminary data.</text>
</comment>
<organism evidence="2 3">
    <name type="scientific">Phytophthora oleae</name>
    <dbReference type="NCBI Taxonomy" id="2107226"/>
    <lineage>
        <taxon>Eukaryota</taxon>
        <taxon>Sar</taxon>
        <taxon>Stramenopiles</taxon>
        <taxon>Oomycota</taxon>
        <taxon>Peronosporomycetes</taxon>
        <taxon>Peronosporales</taxon>
        <taxon>Peronosporaceae</taxon>
        <taxon>Phytophthora</taxon>
    </lineage>
</organism>
<evidence type="ECO:0000313" key="3">
    <source>
        <dbReference type="Proteomes" id="UP001632037"/>
    </source>
</evidence>
<feature type="region of interest" description="Disordered" evidence="1">
    <location>
        <begin position="68"/>
        <end position="92"/>
    </location>
</feature>
<dbReference type="EMBL" id="JBIMZQ010000094">
    <property type="protein sequence ID" value="KAL3656193.1"/>
    <property type="molecule type" value="Genomic_DNA"/>
</dbReference>